<organism evidence="1 2">
    <name type="scientific">Solanum commersonii</name>
    <name type="common">Commerson's wild potato</name>
    <name type="synonym">Commerson's nightshade</name>
    <dbReference type="NCBI Taxonomy" id="4109"/>
    <lineage>
        <taxon>Eukaryota</taxon>
        <taxon>Viridiplantae</taxon>
        <taxon>Streptophyta</taxon>
        <taxon>Embryophyta</taxon>
        <taxon>Tracheophyta</taxon>
        <taxon>Spermatophyta</taxon>
        <taxon>Magnoliopsida</taxon>
        <taxon>eudicotyledons</taxon>
        <taxon>Gunneridae</taxon>
        <taxon>Pentapetalae</taxon>
        <taxon>asterids</taxon>
        <taxon>lamiids</taxon>
        <taxon>Solanales</taxon>
        <taxon>Solanaceae</taxon>
        <taxon>Solanoideae</taxon>
        <taxon>Solaneae</taxon>
        <taxon>Solanum</taxon>
    </lineage>
</organism>
<reference evidence="1 2" key="1">
    <citation type="submission" date="2020-09" db="EMBL/GenBank/DDBJ databases">
        <title>De no assembly of potato wild relative species, Solanum commersonii.</title>
        <authorList>
            <person name="Cho K."/>
        </authorList>
    </citation>
    <scope>NUCLEOTIDE SEQUENCE [LARGE SCALE GENOMIC DNA]</scope>
    <source>
        <strain evidence="1">LZ3.2</strain>
        <tissue evidence="1">Leaf</tissue>
    </source>
</reference>
<accession>A0A9J5W690</accession>
<dbReference type="EMBL" id="JACXVP010000012">
    <property type="protein sequence ID" value="KAG5570744.1"/>
    <property type="molecule type" value="Genomic_DNA"/>
</dbReference>
<comment type="caution">
    <text evidence="1">The sequence shown here is derived from an EMBL/GenBank/DDBJ whole genome shotgun (WGS) entry which is preliminary data.</text>
</comment>
<protein>
    <submittedName>
        <fullName evidence="1">Uncharacterized protein</fullName>
    </submittedName>
</protein>
<dbReference type="Proteomes" id="UP000824120">
    <property type="component" value="Chromosome 12"/>
</dbReference>
<evidence type="ECO:0000313" key="2">
    <source>
        <dbReference type="Proteomes" id="UP000824120"/>
    </source>
</evidence>
<proteinExistence type="predicted"/>
<evidence type="ECO:0000313" key="1">
    <source>
        <dbReference type="EMBL" id="KAG5570744.1"/>
    </source>
</evidence>
<dbReference type="AlphaFoldDB" id="A0A9J5W690"/>
<name>A0A9J5W690_SOLCO</name>
<sequence length="125" mass="14788">MCSNVFDMQIPNWFCKWLTLYDVSPKLISLQRDKLFFEGMSSMYFFIEFSIPWIMKWSVEVDNTFEGFPCLQRNLIQSYLEIQGDDISPFKQNTRKLHMKKGIQSKSEAIAMYIGGSQKRFNKNS</sequence>
<keyword evidence="2" id="KW-1185">Reference proteome</keyword>
<gene>
    <name evidence="1" type="ORF">H5410_060510</name>
</gene>